<keyword evidence="4 7" id="KW-0812">Transmembrane</keyword>
<accession>A0A0M2VAU6</accession>
<comment type="caution">
    <text evidence="8">The sequence shown here is derived from an EMBL/GenBank/DDBJ whole genome shotgun (WGS) entry which is preliminary data.</text>
</comment>
<keyword evidence="9" id="KW-1185">Reference proteome</keyword>
<dbReference type="PATRIC" id="fig|336831.14.peg.2871"/>
<evidence type="ECO:0000256" key="5">
    <source>
        <dbReference type="ARBA" id="ARBA00022989"/>
    </source>
</evidence>
<dbReference type="PANTHER" id="PTHR34584:SF1">
    <property type="entry name" value="NA(+)_H(+) ANTIPORTER SUBUNIT E1"/>
    <property type="match status" value="1"/>
</dbReference>
<dbReference type="EMBL" id="LAHO01000004">
    <property type="protein sequence ID" value="KKO46258.1"/>
    <property type="molecule type" value="Genomic_DNA"/>
</dbReference>
<dbReference type="OrthoDB" id="9807187at2"/>
<sequence>MNLLLSNLVLAMIWAALTDTFSGGGLLAGFILSYLVLVFVFRHHPDVRKYRQQVPRFISFVVFFTKELIMANLKVAYDVLTPTHLMKPGVIAMPLRAETDMEITMLANAISLTPGSLSLDVSTDRRVLYVHVMYLYNEHDVLSELKRLETKILRVMR</sequence>
<dbReference type="AlphaFoldDB" id="A0A0M2VAU6"/>
<evidence type="ECO:0000256" key="2">
    <source>
        <dbReference type="ARBA" id="ARBA00006228"/>
    </source>
</evidence>
<evidence type="ECO:0000313" key="8">
    <source>
        <dbReference type="EMBL" id="KKO46258.1"/>
    </source>
</evidence>
<comment type="similarity">
    <text evidence="2">Belongs to the CPA3 antiporters (TC 2.A.63) subunit E family.</text>
</comment>
<evidence type="ECO:0000256" key="1">
    <source>
        <dbReference type="ARBA" id="ARBA00004651"/>
    </source>
</evidence>
<protein>
    <submittedName>
        <fullName evidence="8">Cation:proton antiporter</fullName>
    </submittedName>
</protein>
<gene>
    <name evidence="8" type="ORF">WG68_05655</name>
</gene>
<proteinExistence type="inferred from homology"/>
<organism evidence="8 9">
    <name type="scientific">Arsukibacterium ikkense</name>
    <dbReference type="NCBI Taxonomy" id="336831"/>
    <lineage>
        <taxon>Bacteria</taxon>
        <taxon>Pseudomonadati</taxon>
        <taxon>Pseudomonadota</taxon>
        <taxon>Gammaproteobacteria</taxon>
        <taxon>Chromatiales</taxon>
        <taxon>Chromatiaceae</taxon>
        <taxon>Arsukibacterium</taxon>
    </lineage>
</organism>
<keyword evidence="5 7" id="KW-1133">Transmembrane helix</keyword>
<keyword evidence="6 7" id="KW-0472">Membrane</keyword>
<dbReference type="InterPro" id="IPR002758">
    <property type="entry name" value="Cation_antiport_E"/>
</dbReference>
<dbReference type="PANTHER" id="PTHR34584">
    <property type="entry name" value="NA(+)/H(+) ANTIPORTER SUBUNIT E1"/>
    <property type="match status" value="1"/>
</dbReference>
<name>A0A0M2VAU6_9GAMM</name>
<dbReference type="PIRSF" id="PIRSF019239">
    <property type="entry name" value="MrpE"/>
    <property type="match status" value="1"/>
</dbReference>
<feature type="transmembrane region" description="Helical" evidence="7">
    <location>
        <begin position="25"/>
        <end position="41"/>
    </location>
</feature>
<evidence type="ECO:0000256" key="6">
    <source>
        <dbReference type="ARBA" id="ARBA00023136"/>
    </source>
</evidence>
<dbReference type="RefSeq" id="WP_046556699.1">
    <property type="nucleotide sequence ID" value="NZ_LAHO01000004.1"/>
</dbReference>
<evidence type="ECO:0000313" key="9">
    <source>
        <dbReference type="Proteomes" id="UP000034228"/>
    </source>
</evidence>
<dbReference type="Pfam" id="PF01899">
    <property type="entry name" value="MNHE"/>
    <property type="match status" value="1"/>
</dbReference>
<dbReference type="Proteomes" id="UP000034228">
    <property type="component" value="Unassembled WGS sequence"/>
</dbReference>
<evidence type="ECO:0000256" key="4">
    <source>
        <dbReference type="ARBA" id="ARBA00022692"/>
    </source>
</evidence>
<dbReference type="GO" id="GO:0008324">
    <property type="term" value="F:monoatomic cation transmembrane transporter activity"/>
    <property type="evidence" value="ECO:0007669"/>
    <property type="project" value="InterPro"/>
</dbReference>
<dbReference type="STRING" id="336831.WG68_05655"/>
<keyword evidence="3" id="KW-1003">Cell membrane</keyword>
<evidence type="ECO:0000256" key="3">
    <source>
        <dbReference type="ARBA" id="ARBA00022475"/>
    </source>
</evidence>
<evidence type="ECO:0000256" key="7">
    <source>
        <dbReference type="SAM" id="Phobius"/>
    </source>
</evidence>
<dbReference type="GO" id="GO:0005886">
    <property type="term" value="C:plasma membrane"/>
    <property type="evidence" value="ECO:0007669"/>
    <property type="project" value="UniProtKB-SubCell"/>
</dbReference>
<reference evidence="8 9" key="1">
    <citation type="submission" date="2015-03" db="EMBL/GenBank/DDBJ databases">
        <title>Draft genome sequences of two protease-producing strains of Arsukibacterium isolated from two cold and alkaline environments.</title>
        <authorList>
            <person name="Lylloff J.E."/>
            <person name="Skov L.B."/>
            <person name="Jepsen M."/>
            <person name="Hallin P.F."/>
            <person name="Sorensen S.J."/>
            <person name="Stougaard P."/>
            <person name="Glaring M.A."/>
        </authorList>
    </citation>
    <scope>NUCLEOTIDE SEQUENCE [LARGE SCALE GENOMIC DNA]</scope>
    <source>
        <strain evidence="8 9">GCM72</strain>
    </source>
</reference>
<comment type="subcellular location">
    <subcellularLocation>
        <location evidence="1">Cell membrane</location>
        <topology evidence="1">Multi-pass membrane protein</topology>
    </subcellularLocation>
</comment>